<organism evidence="10 11">
    <name type="scientific">Nematostella vectensis</name>
    <name type="common">Starlet sea anemone</name>
    <dbReference type="NCBI Taxonomy" id="45351"/>
    <lineage>
        <taxon>Eukaryota</taxon>
        <taxon>Metazoa</taxon>
        <taxon>Cnidaria</taxon>
        <taxon>Anthozoa</taxon>
        <taxon>Hexacorallia</taxon>
        <taxon>Actiniaria</taxon>
        <taxon>Edwardsiidae</taxon>
        <taxon>Nematostella</taxon>
    </lineage>
</organism>
<dbReference type="PROSITE" id="PS50893">
    <property type="entry name" value="ABC_TRANSPORTER_2"/>
    <property type="match status" value="1"/>
</dbReference>
<dbReference type="SMART" id="SM00382">
    <property type="entry name" value="AAA"/>
    <property type="match status" value="1"/>
</dbReference>
<evidence type="ECO:0000313" key="11">
    <source>
        <dbReference type="Proteomes" id="UP000001593"/>
    </source>
</evidence>
<dbReference type="GO" id="GO:0016887">
    <property type="term" value="F:ATP hydrolysis activity"/>
    <property type="evidence" value="ECO:0007669"/>
    <property type="project" value="InterPro"/>
</dbReference>
<dbReference type="HOGENOM" id="CLU_000604_1_10_1"/>
<dbReference type="AlphaFoldDB" id="A7REQ2"/>
<keyword evidence="3" id="KW-0813">Transport</keyword>
<dbReference type="InterPro" id="IPR027417">
    <property type="entry name" value="P-loop_NTPase"/>
</dbReference>
<dbReference type="Pfam" id="PF19055">
    <property type="entry name" value="ABC2_membrane_7"/>
    <property type="match status" value="1"/>
</dbReference>
<dbReference type="InterPro" id="IPR017871">
    <property type="entry name" value="ABC_transporter-like_CS"/>
</dbReference>
<evidence type="ECO:0000256" key="2">
    <source>
        <dbReference type="ARBA" id="ARBA00005814"/>
    </source>
</evidence>
<dbReference type="OMA" id="ETNITIC"/>
<dbReference type="KEGG" id="nve:5522139"/>
<dbReference type="SUPFAM" id="SSF52540">
    <property type="entry name" value="P-loop containing nucleoside triphosphate hydrolases"/>
    <property type="match status" value="1"/>
</dbReference>
<keyword evidence="8" id="KW-0472">Membrane</keyword>
<dbReference type="PROSITE" id="PS00211">
    <property type="entry name" value="ABC_TRANSPORTER_1"/>
    <property type="match status" value="1"/>
</dbReference>
<dbReference type="PANTHER" id="PTHR48041:SF91">
    <property type="entry name" value="ABC TRANSPORTER G FAMILY MEMBER 28"/>
    <property type="match status" value="1"/>
</dbReference>
<comment type="subcellular location">
    <subcellularLocation>
        <location evidence="1">Membrane</location>
        <topology evidence="1">Multi-pass membrane protein</topology>
    </subcellularLocation>
</comment>
<dbReference type="InterPro" id="IPR003439">
    <property type="entry name" value="ABC_transporter-like_ATP-bd"/>
</dbReference>
<dbReference type="GO" id="GO:0055085">
    <property type="term" value="P:transmembrane transport"/>
    <property type="evidence" value="ECO:0000318"/>
    <property type="project" value="GO_Central"/>
</dbReference>
<dbReference type="EMBL" id="DS469507">
    <property type="protein sequence ID" value="EDO49953.1"/>
    <property type="molecule type" value="Genomic_DNA"/>
</dbReference>
<dbReference type="GO" id="GO:0005524">
    <property type="term" value="F:ATP binding"/>
    <property type="evidence" value="ECO:0007669"/>
    <property type="project" value="UniProtKB-KW"/>
</dbReference>
<proteinExistence type="inferred from homology"/>
<dbReference type="GO" id="GO:0016020">
    <property type="term" value="C:membrane"/>
    <property type="evidence" value="ECO:0000318"/>
    <property type="project" value="GO_Central"/>
</dbReference>
<evidence type="ECO:0000256" key="7">
    <source>
        <dbReference type="ARBA" id="ARBA00022989"/>
    </source>
</evidence>
<dbReference type="InterPro" id="IPR050352">
    <property type="entry name" value="ABCG_transporters"/>
</dbReference>
<dbReference type="PhylomeDB" id="A7REQ2"/>
<dbReference type="FunFam" id="3.40.50.300:FF:004274">
    <property type="entry name" value="Predicted protein"/>
    <property type="match status" value="1"/>
</dbReference>
<evidence type="ECO:0000256" key="3">
    <source>
        <dbReference type="ARBA" id="ARBA00022448"/>
    </source>
</evidence>
<evidence type="ECO:0000259" key="9">
    <source>
        <dbReference type="PROSITE" id="PS50893"/>
    </source>
</evidence>
<feature type="non-terminal residue" evidence="10">
    <location>
        <position position="243"/>
    </location>
</feature>
<dbReference type="PANTHER" id="PTHR48041">
    <property type="entry name" value="ABC TRANSPORTER G FAMILY MEMBER 28"/>
    <property type="match status" value="1"/>
</dbReference>
<accession>A7REQ2</accession>
<comment type="similarity">
    <text evidence="2">Belongs to the ABC transporter superfamily. ABCG family. Eye pigment precursor importer (TC 3.A.1.204) subfamily.</text>
</comment>
<evidence type="ECO:0000256" key="4">
    <source>
        <dbReference type="ARBA" id="ARBA00022692"/>
    </source>
</evidence>
<evidence type="ECO:0000256" key="5">
    <source>
        <dbReference type="ARBA" id="ARBA00022741"/>
    </source>
</evidence>
<dbReference type="Gene3D" id="3.40.50.300">
    <property type="entry name" value="P-loop containing nucleotide triphosphate hydrolases"/>
    <property type="match status" value="1"/>
</dbReference>
<sequence length="243" mass="26963">KKVLAGVTGKINSGEVTAVMGPSGAGKTTFLNTLSGKAYYGNRGGDIFINGVKESDFDKYRTITGFVPQEDVMHRNLTVKEVLRYQAELRLSSSTKSSKKHERVQQIIELLQLERIQDSQIGDEENRGISGGQRKRVNIGMELVVDPTLLFLDEPTSGLDSTSSLSVLNALRAVAEKGRLTIVCVIHQPRFEIFRMFHNLLFLGPGGRTVFQGSVDEAEEYFQCLGFEKPLNVNPADFYMDVI</sequence>
<dbReference type="InParanoid" id="A7REQ2"/>
<keyword evidence="4" id="KW-0812">Transmembrane</keyword>
<keyword evidence="11" id="KW-1185">Reference proteome</keyword>
<keyword evidence="5" id="KW-0547">Nucleotide-binding</keyword>
<evidence type="ECO:0000256" key="8">
    <source>
        <dbReference type="ARBA" id="ARBA00023136"/>
    </source>
</evidence>
<gene>
    <name evidence="10" type="ORF">NEMVEDRAFT_v1g71074</name>
</gene>
<dbReference type="GO" id="GO:0042626">
    <property type="term" value="F:ATPase-coupled transmembrane transporter activity"/>
    <property type="evidence" value="ECO:0000318"/>
    <property type="project" value="GO_Central"/>
</dbReference>
<evidence type="ECO:0000313" key="10">
    <source>
        <dbReference type="EMBL" id="EDO49953.1"/>
    </source>
</evidence>
<dbReference type="CDD" id="cd03213">
    <property type="entry name" value="ABCG_EPDR"/>
    <property type="match status" value="1"/>
</dbReference>
<dbReference type="OrthoDB" id="66620at2759"/>
<protein>
    <recommendedName>
        <fullName evidence="9">ABC transporter domain-containing protein</fullName>
    </recommendedName>
</protein>
<evidence type="ECO:0000256" key="1">
    <source>
        <dbReference type="ARBA" id="ARBA00004141"/>
    </source>
</evidence>
<dbReference type="Proteomes" id="UP000001593">
    <property type="component" value="Unassembled WGS sequence"/>
</dbReference>
<feature type="domain" description="ABC transporter" evidence="9">
    <location>
        <begin position="1"/>
        <end position="231"/>
    </location>
</feature>
<keyword evidence="7" id="KW-1133">Transmembrane helix</keyword>
<keyword evidence="6" id="KW-0067">ATP-binding</keyword>
<feature type="non-terminal residue" evidence="10">
    <location>
        <position position="1"/>
    </location>
</feature>
<reference evidence="10 11" key="1">
    <citation type="journal article" date="2007" name="Science">
        <title>Sea anemone genome reveals ancestral eumetazoan gene repertoire and genomic organization.</title>
        <authorList>
            <person name="Putnam N.H."/>
            <person name="Srivastava M."/>
            <person name="Hellsten U."/>
            <person name="Dirks B."/>
            <person name="Chapman J."/>
            <person name="Salamov A."/>
            <person name="Terry A."/>
            <person name="Shapiro H."/>
            <person name="Lindquist E."/>
            <person name="Kapitonov V.V."/>
            <person name="Jurka J."/>
            <person name="Genikhovich G."/>
            <person name="Grigoriev I.V."/>
            <person name="Lucas S.M."/>
            <person name="Steele R.E."/>
            <person name="Finnerty J.R."/>
            <person name="Technau U."/>
            <person name="Martindale M.Q."/>
            <person name="Rokhsar D.S."/>
        </authorList>
    </citation>
    <scope>NUCLEOTIDE SEQUENCE [LARGE SCALE GENOMIC DNA]</scope>
    <source>
        <strain evidence="11">CH2 X CH6</strain>
    </source>
</reference>
<dbReference type="eggNOG" id="KOG0061">
    <property type="taxonomic scope" value="Eukaryota"/>
</dbReference>
<evidence type="ECO:0000256" key="6">
    <source>
        <dbReference type="ARBA" id="ARBA00022840"/>
    </source>
</evidence>
<name>A7REQ2_NEMVE</name>
<dbReference type="InterPro" id="IPR043926">
    <property type="entry name" value="ABCG_dom"/>
</dbReference>
<dbReference type="InterPro" id="IPR003593">
    <property type="entry name" value="AAA+_ATPase"/>
</dbReference>
<dbReference type="Pfam" id="PF00005">
    <property type="entry name" value="ABC_tran"/>
    <property type="match status" value="1"/>
</dbReference>
<dbReference type="GO" id="GO:0140359">
    <property type="term" value="F:ABC-type transporter activity"/>
    <property type="evidence" value="ECO:0007669"/>
    <property type="project" value="InterPro"/>
</dbReference>